<dbReference type="InterPro" id="IPR001254">
    <property type="entry name" value="Trypsin_dom"/>
</dbReference>
<dbReference type="GO" id="GO:0004252">
    <property type="term" value="F:serine-type endopeptidase activity"/>
    <property type="evidence" value="ECO:0007669"/>
    <property type="project" value="InterPro"/>
</dbReference>
<evidence type="ECO:0000256" key="3">
    <source>
        <dbReference type="ARBA" id="ARBA00024195"/>
    </source>
</evidence>
<dbReference type="GO" id="GO:0006508">
    <property type="term" value="P:proteolysis"/>
    <property type="evidence" value="ECO:0007669"/>
    <property type="project" value="InterPro"/>
</dbReference>
<dbReference type="PANTHER" id="PTHR24256">
    <property type="entry name" value="TRYPTASE-RELATED"/>
    <property type="match status" value="1"/>
</dbReference>
<keyword evidence="4" id="KW-0732">Signal</keyword>
<dbReference type="AlphaFoldDB" id="A0A9J6BV09"/>
<feature type="domain" description="Peptidase S1" evidence="5">
    <location>
        <begin position="17"/>
        <end position="255"/>
    </location>
</feature>
<sequence>MKTLLAFAALIATTSAIFAGQSFENIPAPYFARINIASTGVPSTVSVAGGSIISNQHIVCAASTIHTGNIVLNVHIGGNTRTTQRVFLVQRSVQHPDYVHVGRLNNIGLIFLSQTLRFDATVRPIPLPAIDSDNYPFENMQGQVLGFGGNATNAQMQASNILEGAFVRVTNETRCVGFFQTNDMNNAFCGEDSIQRSDFCEQDIGGGFTIQMRGVEVLVGIASVPRCFTNVAAPSLPSLYTRVVPYVAWIREETGI</sequence>
<evidence type="ECO:0000256" key="1">
    <source>
        <dbReference type="ARBA" id="ARBA00023157"/>
    </source>
</evidence>
<keyword evidence="2" id="KW-0325">Glycoprotein</keyword>
<feature type="chain" id="PRO_5039914069" description="Peptidase S1 domain-containing protein" evidence="4">
    <location>
        <begin position="17"/>
        <end position="256"/>
    </location>
</feature>
<evidence type="ECO:0000256" key="4">
    <source>
        <dbReference type="SAM" id="SignalP"/>
    </source>
</evidence>
<reference evidence="6" key="1">
    <citation type="submission" date="2021-03" db="EMBL/GenBank/DDBJ databases">
        <title>Chromosome level genome of the anhydrobiotic midge Polypedilum vanderplanki.</title>
        <authorList>
            <person name="Yoshida Y."/>
            <person name="Kikawada T."/>
            <person name="Gusev O."/>
        </authorList>
    </citation>
    <scope>NUCLEOTIDE SEQUENCE</scope>
    <source>
        <strain evidence="6">NIAS01</strain>
        <tissue evidence="6">Whole body or cell culture</tissue>
    </source>
</reference>
<dbReference type="EMBL" id="JADBJN010000003">
    <property type="protein sequence ID" value="KAG5673365.1"/>
    <property type="molecule type" value="Genomic_DNA"/>
</dbReference>
<dbReference type="SMART" id="SM00020">
    <property type="entry name" value="Tryp_SPc"/>
    <property type="match status" value="1"/>
</dbReference>
<organism evidence="6 7">
    <name type="scientific">Polypedilum vanderplanki</name>
    <name type="common">Sleeping chironomid midge</name>
    <dbReference type="NCBI Taxonomy" id="319348"/>
    <lineage>
        <taxon>Eukaryota</taxon>
        <taxon>Metazoa</taxon>
        <taxon>Ecdysozoa</taxon>
        <taxon>Arthropoda</taxon>
        <taxon>Hexapoda</taxon>
        <taxon>Insecta</taxon>
        <taxon>Pterygota</taxon>
        <taxon>Neoptera</taxon>
        <taxon>Endopterygota</taxon>
        <taxon>Diptera</taxon>
        <taxon>Nematocera</taxon>
        <taxon>Chironomoidea</taxon>
        <taxon>Chironomidae</taxon>
        <taxon>Chironominae</taxon>
        <taxon>Polypedilum</taxon>
        <taxon>Polypedilum</taxon>
    </lineage>
</organism>
<dbReference type="InterPro" id="IPR043504">
    <property type="entry name" value="Peptidase_S1_PA_chymotrypsin"/>
</dbReference>
<dbReference type="OrthoDB" id="6261922at2759"/>
<dbReference type="InterPro" id="IPR009003">
    <property type="entry name" value="Peptidase_S1_PA"/>
</dbReference>
<accession>A0A9J6BV09</accession>
<dbReference type="Pfam" id="PF00089">
    <property type="entry name" value="Trypsin"/>
    <property type="match status" value="1"/>
</dbReference>
<gene>
    <name evidence="6" type="ORF">PVAND_003422</name>
</gene>
<protein>
    <recommendedName>
        <fullName evidence="5">Peptidase S1 domain-containing protein</fullName>
    </recommendedName>
</protein>
<comment type="caution">
    <text evidence="6">The sequence shown here is derived from an EMBL/GenBank/DDBJ whole genome shotgun (WGS) entry which is preliminary data.</text>
</comment>
<evidence type="ECO:0000259" key="5">
    <source>
        <dbReference type="PROSITE" id="PS50240"/>
    </source>
</evidence>
<proteinExistence type="inferred from homology"/>
<keyword evidence="7" id="KW-1185">Reference proteome</keyword>
<keyword evidence="1" id="KW-1015">Disulfide bond</keyword>
<dbReference type="Gene3D" id="2.40.10.10">
    <property type="entry name" value="Trypsin-like serine proteases"/>
    <property type="match status" value="1"/>
</dbReference>
<evidence type="ECO:0000313" key="6">
    <source>
        <dbReference type="EMBL" id="KAG5673365.1"/>
    </source>
</evidence>
<name>A0A9J6BV09_POLVA</name>
<dbReference type="PROSITE" id="PS50240">
    <property type="entry name" value="TRYPSIN_DOM"/>
    <property type="match status" value="1"/>
</dbReference>
<feature type="signal peptide" evidence="4">
    <location>
        <begin position="1"/>
        <end position="16"/>
    </location>
</feature>
<comment type="similarity">
    <text evidence="3">Belongs to the peptidase S1 family. CLIP subfamily.</text>
</comment>
<dbReference type="SUPFAM" id="SSF50494">
    <property type="entry name" value="Trypsin-like serine proteases"/>
    <property type="match status" value="1"/>
</dbReference>
<evidence type="ECO:0000256" key="2">
    <source>
        <dbReference type="ARBA" id="ARBA00023180"/>
    </source>
</evidence>
<dbReference type="InterPro" id="IPR051487">
    <property type="entry name" value="Ser/Thr_Proteases_Immune/Dev"/>
</dbReference>
<dbReference type="Proteomes" id="UP001107558">
    <property type="component" value="Chromosome 3"/>
</dbReference>
<evidence type="ECO:0000313" key="7">
    <source>
        <dbReference type="Proteomes" id="UP001107558"/>
    </source>
</evidence>